<dbReference type="EMBL" id="LBTW01000026">
    <property type="protein sequence ID" value="KKQ48652.1"/>
    <property type="molecule type" value="Genomic_DNA"/>
</dbReference>
<evidence type="ECO:0000259" key="9">
    <source>
        <dbReference type="Pfam" id="PF06750"/>
    </source>
</evidence>
<evidence type="ECO:0000256" key="2">
    <source>
        <dbReference type="ARBA" id="ARBA00005801"/>
    </source>
</evidence>
<evidence type="ECO:0000256" key="6">
    <source>
        <dbReference type="ARBA" id="ARBA00023136"/>
    </source>
</evidence>
<keyword evidence="6 7" id="KW-0472">Membrane</keyword>
<proteinExistence type="inferred from homology"/>
<sequence length="268" mass="30614">MSNILLLFSLTLFGLIFGSFISALSYRSIKGISIFKGRSICPHCKKKIVWKDNIPVFSFFFLNGRSRCCKKLISLRYPLIEFFTMLTFLFTGLIYINCGGGSQPLCQWKTLLGITTLPYLLLVSIFLITLFVTDFEHKLILDIFVFIPFLLTGFLLVFFNPDYTYENLFLSFCTAGFFLLIHLATRGKGMGLGDVKMVLVPPLILGWPYTLIWLFLSFVMGAAVGSFLILIGKAKFGKHIPFGPFLILAYFLVLFWGERLLFLIRLNY</sequence>
<feature type="transmembrane region" description="Helical" evidence="7">
    <location>
        <begin position="242"/>
        <end position="264"/>
    </location>
</feature>
<dbReference type="InterPro" id="IPR010627">
    <property type="entry name" value="Prepilin_pept_A24_N"/>
</dbReference>
<evidence type="ECO:0000313" key="11">
    <source>
        <dbReference type="Proteomes" id="UP000034366"/>
    </source>
</evidence>
<evidence type="ECO:0000256" key="3">
    <source>
        <dbReference type="ARBA" id="ARBA00022475"/>
    </source>
</evidence>
<gene>
    <name evidence="10" type="ORF">US67_C0026G0002</name>
</gene>
<dbReference type="Gene3D" id="1.20.120.1220">
    <property type="match status" value="1"/>
</dbReference>
<comment type="caution">
    <text evidence="10">The sequence shown here is derived from an EMBL/GenBank/DDBJ whole genome shotgun (WGS) entry which is preliminary data.</text>
</comment>
<organism evidence="10 11">
    <name type="scientific">Candidatus Woesebacteria bacterium GW2011_GWD1_38_10</name>
    <dbReference type="NCBI Taxonomy" id="1618592"/>
    <lineage>
        <taxon>Bacteria</taxon>
        <taxon>Candidatus Woeseibacteriota</taxon>
    </lineage>
</organism>
<dbReference type="PANTHER" id="PTHR30487:SF0">
    <property type="entry name" value="PREPILIN LEADER PEPTIDASE_N-METHYLTRANSFERASE-RELATED"/>
    <property type="match status" value="1"/>
</dbReference>
<evidence type="ECO:0000256" key="5">
    <source>
        <dbReference type="ARBA" id="ARBA00022989"/>
    </source>
</evidence>
<dbReference type="GO" id="GO:0004190">
    <property type="term" value="F:aspartic-type endopeptidase activity"/>
    <property type="evidence" value="ECO:0007669"/>
    <property type="project" value="InterPro"/>
</dbReference>
<feature type="transmembrane region" description="Helical" evidence="7">
    <location>
        <begin position="206"/>
        <end position="230"/>
    </location>
</feature>
<evidence type="ECO:0000313" key="10">
    <source>
        <dbReference type="EMBL" id="KKQ48652.1"/>
    </source>
</evidence>
<feature type="transmembrane region" description="Helical" evidence="7">
    <location>
        <begin position="165"/>
        <end position="185"/>
    </location>
</feature>
<accession>A0A0G0I274</accession>
<dbReference type="Pfam" id="PF06750">
    <property type="entry name" value="A24_N_bact"/>
    <property type="match status" value="1"/>
</dbReference>
<evidence type="ECO:0000256" key="1">
    <source>
        <dbReference type="ARBA" id="ARBA00004651"/>
    </source>
</evidence>
<protein>
    <submittedName>
        <fullName evidence="10">Putative type IV leader peptidase/N-methyltransferase</fullName>
    </submittedName>
</protein>
<dbReference type="AlphaFoldDB" id="A0A0G0I274"/>
<evidence type="ECO:0000256" key="4">
    <source>
        <dbReference type="ARBA" id="ARBA00022692"/>
    </source>
</evidence>
<keyword evidence="4 7" id="KW-0812">Transmembrane</keyword>
<dbReference type="PANTHER" id="PTHR30487">
    <property type="entry name" value="TYPE 4 PREPILIN-LIKE PROTEINS LEADER PEPTIDE-PROCESSING ENZYME"/>
    <property type="match status" value="1"/>
</dbReference>
<dbReference type="GO" id="GO:0008168">
    <property type="term" value="F:methyltransferase activity"/>
    <property type="evidence" value="ECO:0007669"/>
    <property type="project" value="UniProtKB-KW"/>
</dbReference>
<feature type="domain" description="Prepilin type IV endopeptidase peptidase" evidence="8">
    <location>
        <begin position="122"/>
        <end position="225"/>
    </location>
</feature>
<evidence type="ECO:0000256" key="7">
    <source>
        <dbReference type="SAM" id="Phobius"/>
    </source>
</evidence>
<dbReference type="Proteomes" id="UP000034366">
    <property type="component" value="Unassembled WGS sequence"/>
</dbReference>
<dbReference type="Pfam" id="PF01478">
    <property type="entry name" value="Peptidase_A24"/>
    <property type="match status" value="1"/>
</dbReference>
<keyword evidence="10" id="KW-0808">Transferase</keyword>
<keyword evidence="10" id="KW-0489">Methyltransferase</keyword>
<name>A0A0G0I274_9BACT</name>
<dbReference type="GO" id="GO:0032259">
    <property type="term" value="P:methylation"/>
    <property type="evidence" value="ECO:0007669"/>
    <property type="project" value="UniProtKB-KW"/>
</dbReference>
<dbReference type="InterPro" id="IPR050882">
    <property type="entry name" value="Prepilin_peptidase/N-MTase"/>
</dbReference>
<feature type="transmembrane region" description="Helical" evidence="7">
    <location>
        <begin position="108"/>
        <end position="132"/>
    </location>
</feature>
<feature type="transmembrane region" description="Helical" evidence="7">
    <location>
        <begin position="139"/>
        <end position="159"/>
    </location>
</feature>
<evidence type="ECO:0000259" key="8">
    <source>
        <dbReference type="Pfam" id="PF01478"/>
    </source>
</evidence>
<reference evidence="10 11" key="1">
    <citation type="journal article" date="2015" name="Nature">
        <title>rRNA introns, odd ribosomes, and small enigmatic genomes across a large radiation of phyla.</title>
        <authorList>
            <person name="Brown C.T."/>
            <person name="Hug L.A."/>
            <person name="Thomas B.C."/>
            <person name="Sharon I."/>
            <person name="Castelle C.J."/>
            <person name="Singh A."/>
            <person name="Wilkins M.J."/>
            <person name="Williams K.H."/>
            <person name="Banfield J.F."/>
        </authorList>
    </citation>
    <scope>NUCLEOTIDE SEQUENCE [LARGE SCALE GENOMIC DNA]</scope>
</reference>
<feature type="domain" description="Prepilin peptidase A24 N-terminal" evidence="9">
    <location>
        <begin position="12"/>
        <end position="91"/>
    </location>
</feature>
<keyword evidence="3" id="KW-1003">Cell membrane</keyword>
<comment type="subcellular location">
    <subcellularLocation>
        <location evidence="1">Cell membrane</location>
        <topology evidence="1">Multi-pass membrane protein</topology>
    </subcellularLocation>
</comment>
<feature type="transmembrane region" description="Helical" evidence="7">
    <location>
        <begin position="75"/>
        <end position="96"/>
    </location>
</feature>
<keyword evidence="5 7" id="KW-1133">Transmembrane helix</keyword>
<comment type="similarity">
    <text evidence="2">Belongs to the peptidase A24 family.</text>
</comment>
<feature type="transmembrane region" description="Helical" evidence="7">
    <location>
        <begin position="6"/>
        <end position="26"/>
    </location>
</feature>
<dbReference type="GO" id="GO:0005886">
    <property type="term" value="C:plasma membrane"/>
    <property type="evidence" value="ECO:0007669"/>
    <property type="project" value="UniProtKB-SubCell"/>
</dbReference>
<dbReference type="GO" id="GO:0006465">
    <property type="term" value="P:signal peptide processing"/>
    <property type="evidence" value="ECO:0007669"/>
    <property type="project" value="TreeGrafter"/>
</dbReference>
<dbReference type="InterPro" id="IPR000045">
    <property type="entry name" value="Prepilin_IV_endopep_pep"/>
</dbReference>